<feature type="compositionally biased region" description="Basic residues" evidence="1">
    <location>
        <begin position="210"/>
        <end position="221"/>
    </location>
</feature>
<dbReference type="AlphaFoldDB" id="A0A0P0VCT8"/>
<keyword evidence="3" id="KW-1185">Reference proteome</keyword>
<evidence type="ECO:0000256" key="1">
    <source>
        <dbReference type="SAM" id="MobiDB-lite"/>
    </source>
</evidence>
<reference evidence="3" key="1">
    <citation type="journal article" date="2005" name="Nature">
        <title>The map-based sequence of the rice genome.</title>
        <authorList>
            <consortium name="International rice genome sequencing project (IRGSP)"/>
            <person name="Matsumoto T."/>
            <person name="Wu J."/>
            <person name="Kanamori H."/>
            <person name="Katayose Y."/>
            <person name="Fujisawa M."/>
            <person name="Namiki N."/>
            <person name="Mizuno H."/>
            <person name="Yamamoto K."/>
            <person name="Antonio B.A."/>
            <person name="Baba T."/>
            <person name="Sakata K."/>
            <person name="Nagamura Y."/>
            <person name="Aoki H."/>
            <person name="Arikawa K."/>
            <person name="Arita K."/>
            <person name="Bito T."/>
            <person name="Chiden Y."/>
            <person name="Fujitsuka N."/>
            <person name="Fukunaka R."/>
            <person name="Hamada M."/>
            <person name="Harada C."/>
            <person name="Hayashi A."/>
            <person name="Hijishita S."/>
            <person name="Honda M."/>
            <person name="Hosokawa S."/>
            <person name="Ichikawa Y."/>
            <person name="Idonuma A."/>
            <person name="Iijima M."/>
            <person name="Ikeda M."/>
            <person name="Ikeno M."/>
            <person name="Ito K."/>
            <person name="Ito S."/>
            <person name="Ito T."/>
            <person name="Ito Y."/>
            <person name="Ito Y."/>
            <person name="Iwabuchi A."/>
            <person name="Kamiya K."/>
            <person name="Karasawa W."/>
            <person name="Kurita K."/>
            <person name="Katagiri S."/>
            <person name="Kikuta A."/>
            <person name="Kobayashi H."/>
            <person name="Kobayashi N."/>
            <person name="Machita K."/>
            <person name="Maehara T."/>
            <person name="Masukawa M."/>
            <person name="Mizubayashi T."/>
            <person name="Mukai Y."/>
            <person name="Nagasaki H."/>
            <person name="Nagata Y."/>
            <person name="Naito S."/>
            <person name="Nakashima M."/>
            <person name="Nakama Y."/>
            <person name="Nakamichi Y."/>
            <person name="Nakamura M."/>
            <person name="Meguro A."/>
            <person name="Negishi M."/>
            <person name="Ohta I."/>
            <person name="Ohta T."/>
            <person name="Okamoto M."/>
            <person name="Ono N."/>
            <person name="Saji S."/>
            <person name="Sakaguchi M."/>
            <person name="Sakai K."/>
            <person name="Shibata M."/>
            <person name="Shimokawa T."/>
            <person name="Song J."/>
            <person name="Takazaki Y."/>
            <person name="Terasawa K."/>
            <person name="Tsugane M."/>
            <person name="Tsuji K."/>
            <person name="Ueda S."/>
            <person name="Waki K."/>
            <person name="Yamagata H."/>
            <person name="Yamamoto M."/>
            <person name="Yamamoto S."/>
            <person name="Yamane H."/>
            <person name="Yoshiki S."/>
            <person name="Yoshihara R."/>
            <person name="Yukawa K."/>
            <person name="Zhong H."/>
            <person name="Yano M."/>
            <person name="Yuan Q."/>
            <person name="Ouyang S."/>
            <person name="Liu J."/>
            <person name="Jones K.M."/>
            <person name="Gansberger K."/>
            <person name="Moffat K."/>
            <person name="Hill J."/>
            <person name="Bera J."/>
            <person name="Fadrosh D."/>
            <person name="Jin S."/>
            <person name="Johri S."/>
            <person name="Kim M."/>
            <person name="Overton L."/>
            <person name="Reardon M."/>
            <person name="Tsitrin T."/>
            <person name="Vuong H."/>
            <person name="Weaver B."/>
            <person name="Ciecko A."/>
            <person name="Tallon L."/>
            <person name="Jackson J."/>
            <person name="Pai G."/>
            <person name="Aken S.V."/>
            <person name="Utterback T."/>
            <person name="Reidmuller S."/>
            <person name="Feldblyum T."/>
            <person name="Hsiao J."/>
            <person name="Zismann V."/>
            <person name="Iobst S."/>
            <person name="de Vazeille A.R."/>
            <person name="Buell C.R."/>
            <person name="Ying K."/>
            <person name="Li Y."/>
            <person name="Lu T."/>
            <person name="Huang Y."/>
            <person name="Zhao Q."/>
            <person name="Feng Q."/>
            <person name="Zhang L."/>
            <person name="Zhu J."/>
            <person name="Weng Q."/>
            <person name="Mu J."/>
            <person name="Lu Y."/>
            <person name="Fan D."/>
            <person name="Liu Y."/>
            <person name="Guan J."/>
            <person name="Zhang Y."/>
            <person name="Yu S."/>
            <person name="Liu X."/>
            <person name="Zhang Y."/>
            <person name="Hong G."/>
            <person name="Han B."/>
            <person name="Choisne N."/>
            <person name="Demange N."/>
            <person name="Orjeda G."/>
            <person name="Samain S."/>
            <person name="Cattolico L."/>
            <person name="Pelletier E."/>
            <person name="Couloux A."/>
            <person name="Segurens B."/>
            <person name="Wincker P."/>
            <person name="D'Hont A."/>
            <person name="Scarpelli C."/>
            <person name="Weissenbach J."/>
            <person name="Salanoubat M."/>
            <person name="Quetier F."/>
            <person name="Yu Y."/>
            <person name="Kim H.R."/>
            <person name="Rambo T."/>
            <person name="Currie J."/>
            <person name="Collura K."/>
            <person name="Luo M."/>
            <person name="Yang T."/>
            <person name="Ammiraju J.S.S."/>
            <person name="Engler F."/>
            <person name="Soderlund C."/>
            <person name="Wing R.A."/>
            <person name="Palmer L.E."/>
            <person name="de la Bastide M."/>
            <person name="Spiegel L."/>
            <person name="Nascimento L."/>
            <person name="Zutavern T."/>
            <person name="O'Shaughnessy A."/>
            <person name="Dike S."/>
            <person name="Dedhia N."/>
            <person name="Preston R."/>
            <person name="Balija V."/>
            <person name="McCombie W.R."/>
            <person name="Chow T."/>
            <person name="Chen H."/>
            <person name="Chung M."/>
            <person name="Chen C."/>
            <person name="Shaw J."/>
            <person name="Wu H."/>
            <person name="Hsiao K."/>
            <person name="Chao Y."/>
            <person name="Chu M."/>
            <person name="Cheng C."/>
            <person name="Hour A."/>
            <person name="Lee P."/>
            <person name="Lin S."/>
            <person name="Lin Y."/>
            <person name="Liou J."/>
            <person name="Liu S."/>
            <person name="Hsing Y."/>
            <person name="Raghuvanshi S."/>
            <person name="Mohanty A."/>
            <person name="Bharti A.K."/>
            <person name="Gaur A."/>
            <person name="Gupta V."/>
            <person name="Kumar D."/>
            <person name="Ravi V."/>
            <person name="Vij S."/>
            <person name="Kapur A."/>
            <person name="Khurana P."/>
            <person name="Khurana P."/>
            <person name="Khurana J.P."/>
            <person name="Tyagi A.K."/>
            <person name="Gaikwad K."/>
            <person name="Singh A."/>
            <person name="Dalal V."/>
            <person name="Srivastava S."/>
            <person name="Dixit A."/>
            <person name="Pal A.K."/>
            <person name="Ghazi I.A."/>
            <person name="Yadav M."/>
            <person name="Pandit A."/>
            <person name="Bhargava A."/>
            <person name="Sureshbabu K."/>
            <person name="Batra K."/>
            <person name="Sharma T.R."/>
            <person name="Mohapatra T."/>
            <person name="Singh N.K."/>
            <person name="Messing J."/>
            <person name="Nelson A.B."/>
            <person name="Fuks G."/>
            <person name="Kavchok S."/>
            <person name="Keizer G."/>
            <person name="Linton E."/>
            <person name="Llaca V."/>
            <person name="Song R."/>
            <person name="Tanyolac B."/>
            <person name="Young S."/>
            <person name="Ho-Il K."/>
            <person name="Hahn J.H."/>
            <person name="Sangsakoo G."/>
            <person name="Vanavichit A."/>
            <person name="de Mattos Luiz.A.T."/>
            <person name="Zimmer P.D."/>
            <person name="Malone G."/>
            <person name="Dellagostin O."/>
            <person name="de Oliveira A.C."/>
            <person name="Bevan M."/>
            <person name="Bancroft I."/>
            <person name="Minx P."/>
            <person name="Cordum H."/>
            <person name="Wilson R."/>
            <person name="Cheng Z."/>
            <person name="Jin W."/>
            <person name="Jiang J."/>
            <person name="Leong S.A."/>
            <person name="Iwama H."/>
            <person name="Gojobori T."/>
            <person name="Itoh T."/>
            <person name="Niimura Y."/>
            <person name="Fujii Y."/>
            <person name="Habara T."/>
            <person name="Sakai H."/>
            <person name="Sato Y."/>
            <person name="Wilson G."/>
            <person name="Kumar K."/>
            <person name="McCouch S."/>
            <person name="Juretic N."/>
            <person name="Hoen D."/>
            <person name="Wright S."/>
            <person name="Bruskiewich R."/>
            <person name="Bureau T."/>
            <person name="Miyao A."/>
            <person name="Hirochika H."/>
            <person name="Nishikawa T."/>
            <person name="Kadowaki K."/>
            <person name="Sugiura M."/>
            <person name="Burr B."/>
            <person name="Sasaki T."/>
        </authorList>
    </citation>
    <scope>NUCLEOTIDE SEQUENCE [LARGE SCALE GENOMIC DNA]</scope>
    <source>
        <strain evidence="3">cv. Nipponbare</strain>
    </source>
</reference>
<name>A0A0P0VCT8_ORYSJ</name>
<accession>A0A0P0VCT8</accession>
<evidence type="ECO:0000313" key="3">
    <source>
        <dbReference type="Proteomes" id="UP000059680"/>
    </source>
</evidence>
<feature type="non-terminal residue" evidence="2">
    <location>
        <position position="228"/>
    </location>
</feature>
<gene>
    <name evidence="2" type="ordered locus">Os01g0945400</name>
    <name evidence="2" type="ORF">OSNPB_010945400</name>
</gene>
<reference evidence="2 3" key="3">
    <citation type="journal article" date="2013" name="Rice">
        <title>Improvement of the Oryza sativa Nipponbare reference genome using next generation sequence and optical map data.</title>
        <authorList>
            <person name="Kawahara Y."/>
            <person name="de la Bastide M."/>
            <person name="Hamilton J.P."/>
            <person name="Kanamori H."/>
            <person name="McCombie W.R."/>
            <person name="Ouyang S."/>
            <person name="Schwartz D.C."/>
            <person name="Tanaka T."/>
            <person name="Wu J."/>
            <person name="Zhou S."/>
            <person name="Childs K.L."/>
            <person name="Davidson R.M."/>
            <person name="Lin H."/>
            <person name="Quesada-Ocampo L."/>
            <person name="Vaillancourt B."/>
            <person name="Sakai H."/>
            <person name="Lee S.S."/>
            <person name="Kim J."/>
            <person name="Numa H."/>
            <person name="Itoh T."/>
            <person name="Buell C.R."/>
            <person name="Matsumoto T."/>
        </authorList>
    </citation>
    <scope>NUCLEOTIDE SEQUENCE [LARGE SCALE GENOMIC DNA]</scope>
    <source>
        <strain evidence="3">cv. Nipponbare</strain>
    </source>
</reference>
<dbReference type="EMBL" id="AP014957">
    <property type="protein sequence ID" value="BAS76189.1"/>
    <property type="molecule type" value="Genomic_DNA"/>
</dbReference>
<reference evidence="2 3" key="2">
    <citation type="journal article" date="2013" name="Plant Cell Physiol.">
        <title>Rice Annotation Project Database (RAP-DB): an integrative and interactive database for rice genomics.</title>
        <authorList>
            <person name="Sakai H."/>
            <person name="Lee S.S."/>
            <person name="Tanaka T."/>
            <person name="Numa H."/>
            <person name="Kim J."/>
            <person name="Kawahara Y."/>
            <person name="Wakimoto H."/>
            <person name="Yang C.C."/>
            <person name="Iwamoto M."/>
            <person name="Abe T."/>
            <person name="Yamada Y."/>
            <person name="Muto A."/>
            <person name="Inokuchi H."/>
            <person name="Ikemura T."/>
            <person name="Matsumoto T."/>
            <person name="Sasaki T."/>
            <person name="Itoh T."/>
        </authorList>
    </citation>
    <scope>NUCLEOTIDE SEQUENCE [LARGE SCALE GENOMIC DNA]</scope>
    <source>
        <strain evidence="3">cv. Nipponbare</strain>
    </source>
</reference>
<dbReference type="InParanoid" id="A0A0P0VCT8"/>
<sequence>MNSTLALSVATAGIKATSTKTPSKRRTIDSKLAEPREALDREAVDSAVDDEHGAVDGEHDVVGGHVATAVGSTGAEQDDHLDQLRQREVHARGSGPLCHQEIHIADPRSKGSPVVAGELGTPVVEATGGRVGGADLGHGQGHAAVEGGHDEPPERHGHRPAVAEPRAVRRRHTGHHGDDGEGEGELLLTRGRASALACSRAAAAEFYLDRHRRPDRRARPPRRSERAP</sequence>
<proteinExistence type="predicted"/>
<feature type="region of interest" description="Disordered" evidence="1">
    <location>
        <begin position="1"/>
        <end position="62"/>
    </location>
</feature>
<protein>
    <submittedName>
        <fullName evidence="2">Os01g0945400 protein</fullName>
    </submittedName>
</protein>
<evidence type="ECO:0000313" key="2">
    <source>
        <dbReference type="EMBL" id="BAS76189.1"/>
    </source>
</evidence>
<feature type="region of interest" description="Disordered" evidence="1">
    <location>
        <begin position="205"/>
        <end position="228"/>
    </location>
</feature>
<feature type="compositionally biased region" description="Basic and acidic residues" evidence="1">
    <location>
        <begin position="26"/>
        <end position="62"/>
    </location>
</feature>
<dbReference type="Gramene" id="Os01t0945400-00">
    <property type="protein sequence ID" value="Os01t0945400-00"/>
    <property type="gene ID" value="Os01g0945400"/>
</dbReference>
<feature type="region of interest" description="Disordered" evidence="1">
    <location>
        <begin position="139"/>
        <end position="186"/>
    </location>
</feature>
<organism evidence="2 3">
    <name type="scientific">Oryza sativa subsp. japonica</name>
    <name type="common">Rice</name>
    <dbReference type="NCBI Taxonomy" id="39947"/>
    <lineage>
        <taxon>Eukaryota</taxon>
        <taxon>Viridiplantae</taxon>
        <taxon>Streptophyta</taxon>
        <taxon>Embryophyta</taxon>
        <taxon>Tracheophyta</taxon>
        <taxon>Spermatophyta</taxon>
        <taxon>Magnoliopsida</taxon>
        <taxon>Liliopsida</taxon>
        <taxon>Poales</taxon>
        <taxon>Poaceae</taxon>
        <taxon>BOP clade</taxon>
        <taxon>Oryzoideae</taxon>
        <taxon>Oryzeae</taxon>
        <taxon>Oryzinae</taxon>
        <taxon>Oryza</taxon>
        <taxon>Oryza sativa</taxon>
    </lineage>
</organism>
<dbReference type="Proteomes" id="UP000059680">
    <property type="component" value="Chromosome 1"/>
</dbReference>
<dbReference type="PaxDb" id="39947-A0A0P0VCT8"/>
<dbReference type="eggNOG" id="ENOG502R7DD">
    <property type="taxonomic scope" value="Eukaryota"/>
</dbReference>